<dbReference type="CDD" id="cd00761">
    <property type="entry name" value="Glyco_tranf_GTA_type"/>
    <property type="match status" value="1"/>
</dbReference>
<evidence type="ECO:0000313" key="2">
    <source>
        <dbReference type="EMBL" id="UTZ26433.1"/>
    </source>
</evidence>
<dbReference type="PANTHER" id="PTHR22916">
    <property type="entry name" value="GLYCOSYLTRANSFERASE"/>
    <property type="match status" value="1"/>
</dbReference>
<name>A0AAE9N0V5_9VIBR</name>
<reference evidence="2" key="1">
    <citation type="submission" date="2020-03" db="EMBL/GenBank/DDBJ databases">
        <title>Five strains of Vibrio campbellii isolated from Mariana Trench.</title>
        <authorList>
            <person name="Liang J."/>
            <person name="Zhang X.-H."/>
        </authorList>
    </citation>
    <scope>NUCLEOTIDE SEQUENCE</scope>
    <source>
        <strain evidence="2">LJC014</strain>
    </source>
</reference>
<dbReference type="InterPro" id="IPR029044">
    <property type="entry name" value="Nucleotide-diphossugar_trans"/>
</dbReference>
<organism evidence="2 3">
    <name type="scientific">Vibrio campbellii</name>
    <dbReference type="NCBI Taxonomy" id="680"/>
    <lineage>
        <taxon>Bacteria</taxon>
        <taxon>Pseudomonadati</taxon>
        <taxon>Pseudomonadota</taxon>
        <taxon>Gammaproteobacteria</taxon>
        <taxon>Vibrionales</taxon>
        <taxon>Vibrionaceae</taxon>
        <taxon>Vibrio</taxon>
    </lineage>
</organism>
<dbReference type="GO" id="GO:0016758">
    <property type="term" value="F:hexosyltransferase activity"/>
    <property type="evidence" value="ECO:0007669"/>
    <property type="project" value="UniProtKB-ARBA"/>
</dbReference>
<dbReference type="Gene3D" id="3.90.550.10">
    <property type="entry name" value="Spore Coat Polysaccharide Biosynthesis Protein SpsA, Chain A"/>
    <property type="match status" value="1"/>
</dbReference>
<accession>A0AAE9N0V5</accession>
<evidence type="ECO:0000313" key="3">
    <source>
        <dbReference type="Proteomes" id="UP001058687"/>
    </source>
</evidence>
<dbReference type="EMBL" id="CP050467">
    <property type="protein sequence ID" value="UTZ26433.1"/>
    <property type="molecule type" value="Genomic_DNA"/>
</dbReference>
<proteinExistence type="predicted"/>
<dbReference type="RefSeq" id="WP_255939707.1">
    <property type="nucleotide sequence ID" value="NZ_CP050467.1"/>
</dbReference>
<sequence>MKVSIVVVTYERPELLSIALDSILSQSHTELEVIIVDDNSPSYLNNKKVIEDKKDSRLVYYRNTENKGACYSRNYGLSLATSKYVAFLDDDDLWDKDKIRQQVNSLNSTNAVLCYTAKRMFKNSDSSCGRVSFQEINEDLPLLSLFNNNVIGTTSCIMVNREVASSCGGFDIDLPAIQDYDFYLRIAAKGKVVSIKEPLTYYRVDTAIKISKNGSKAITASQMIIDKYPDNLKIKRYLFKANLKKALKYRNLKLMIRTISIFNYGENGFF</sequence>
<gene>
    <name evidence="2" type="ORF">HB761_06425</name>
</gene>
<dbReference type="Pfam" id="PF00535">
    <property type="entry name" value="Glycos_transf_2"/>
    <property type="match status" value="1"/>
</dbReference>
<evidence type="ECO:0000259" key="1">
    <source>
        <dbReference type="Pfam" id="PF00535"/>
    </source>
</evidence>
<dbReference type="AlphaFoldDB" id="A0AAE9N0V5"/>
<dbReference type="Proteomes" id="UP001058687">
    <property type="component" value="Chromosome 1"/>
</dbReference>
<dbReference type="SUPFAM" id="SSF53448">
    <property type="entry name" value="Nucleotide-diphospho-sugar transferases"/>
    <property type="match status" value="1"/>
</dbReference>
<dbReference type="PANTHER" id="PTHR22916:SF3">
    <property type="entry name" value="UDP-GLCNAC:BETAGAL BETA-1,3-N-ACETYLGLUCOSAMINYLTRANSFERASE-LIKE PROTEIN 1"/>
    <property type="match status" value="1"/>
</dbReference>
<dbReference type="InterPro" id="IPR001173">
    <property type="entry name" value="Glyco_trans_2-like"/>
</dbReference>
<feature type="domain" description="Glycosyltransferase 2-like" evidence="1">
    <location>
        <begin position="4"/>
        <end position="164"/>
    </location>
</feature>
<protein>
    <submittedName>
        <fullName evidence="2">Glycosyltransferase family 2 protein</fullName>
    </submittedName>
</protein>